<proteinExistence type="predicted"/>
<organism evidence="1 2">
    <name type="scientific">Bellilinea caldifistulae</name>
    <dbReference type="NCBI Taxonomy" id="360411"/>
    <lineage>
        <taxon>Bacteria</taxon>
        <taxon>Bacillati</taxon>
        <taxon>Chloroflexota</taxon>
        <taxon>Anaerolineae</taxon>
        <taxon>Anaerolineales</taxon>
        <taxon>Anaerolineaceae</taxon>
        <taxon>Bellilinea</taxon>
    </lineage>
</organism>
<comment type="caution">
    <text evidence="1">The sequence shown here is derived from an EMBL/GenBank/DDBJ whole genome shotgun (WGS) entry which is preliminary data.</text>
</comment>
<keyword evidence="2" id="KW-1185">Reference proteome</keyword>
<evidence type="ECO:0000313" key="1">
    <source>
        <dbReference type="EMBL" id="KPL77783.1"/>
    </source>
</evidence>
<accession>A0A0P6X777</accession>
<name>A0A0P6X777_9CHLR</name>
<dbReference type="EMBL" id="LGHJ01000008">
    <property type="protein sequence ID" value="KPL77783.1"/>
    <property type="molecule type" value="Genomic_DNA"/>
</dbReference>
<dbReference type="AlphaFoldDB" id="A0A0P6X777"/>
<reference evidence="1 2" key="1">
    <citation type="submission" date="2015-07" db="EMBL/GenBank/DDBJ databases">
        <title>Draft genome of Bellilinea caldifistulae DSM 17877.</title>
        <authorList>
            <person name="Hemp J."/>
            <person name="Ward L.M."/>
            <person name="Pace L.A."/>
            <person name="Fischer W.W."/>
        </authorList>
    </citation>
    <scope>NUCLEOTIDE SEQUENCE [LARGE SCALE GENOMIC DNA]</scope>
    <source>
        <strain evidence="1 2">GOMI-1</strain>
    </source>
</reference>
<dbReference type="Proteomes" id="UP000050514">
    <property type="component" value="Unassembled WGS sequence"/>
</dbReference>
<sequence length="138" mass="14902">MEKARLILSVFLVTPLSIFVVGEALAAGSFYNYNVTVPKFGGSTSTNNQTKVSSTDKAVVCSQAVGGDYTLRARIELLNNNVAAGYQSISDNQRREYTLNPSTADQQYHARIATYITTPVDVQAIGKWSPDNPGSCGF</sequence>
<dbReference type="STRING" id="360411.AC812_02765"/>
<gene>
    <name evidence="1" type="ORF">AC812_02765</name>
</gene>
<dbReference type="OrthoDB" id="5149150at2"/>
<protein>
    <submittedName>
        <fullName evidence="1">Uncharacterized protein</fullName>
    </submittedName>
</protein>
<dbReference type="RefSeq" id="WP_061914377.1">
    <property type="nucleotide sequence ID" value="NZ_DF967971.1"/>
</dbReference>
<evidence type="ECO:0000313" key="2">
    <source>
        <dbReference type="Proteomes" id="UP000050514"/>
    </source>
</evidence>